<gene>
    <name evidence="1" type="ORF">IAA16_05705</name>
</gene>
<dbReference type="AlphaFoldDB" id="A0A9E2L2X2"/>
<reference evidence="1" key="2">
    <citation type="submission" date="2021-04" db="EMBL/GenBank/DDBJ databases">
        <authorList>
            <person name="Gilroy R."/>
        </authorList>
    </citation>
    <scope>NUCLEOTIDE SEQUENCE</scope>
    <source>
        <strain evidence="1">Gambia15-2214</strain>
    </source>
</reference>
<sequence length="48" mass="5575">VGIFPSTDSYIRLITSYLLEYSEDWQTERCYINAGSIKVQKEILFNVA</sequence>
<protein>
    <submittedName>
        <fullName evidence="1">IS256 family transposase</fullName>
    </submittedName>
</protein>
<organism evidence="1 2">
    <name type="scientific">Candidatus Treponema excrementipullorum</name>
    <dbReference type="NCBI Taxonomy" id="2838768"/>
    <lineage>
        <taxon>Bacteria</taxon>
        <taxon>Pseudomonadati</taxon>
        <taxon>Spirochaetota</taxon>
        <taxon>Spirochaetia</taxon>
        <taxon>Spirochaetales</taxon>
        <taxon>Treponemataceae</taxon>
        <taxon>Treponema</taxon>
    </lineage>
</organism>
<dbReference type="Proteomes" id="UP000823914">
    <property type="component" value="Unassembled WGS sequence"/>
</dbReference>
<feature type="non-terminal residue" evidence="1">
    <location>
        <position position="1"/>
    </location>
</feature>
<evidence type="ECO:0000313" key="1">
    <source>
        <dbReference type="EMBL" id="MBU3850041.1"/>
    </source>
</evidence>
<comment type="caution">
    <text evidence="1">The sequence shown here is derived from an EMBL/GenBank/DDBJ whole genome shotgun (WGS) entry which is preliminary data.</text>
</comment>
<dbReference type="EMBL" id="JAHLFV010000133">
    <property type="protein sequence ID" value="MBU3850041.1"/>
    <property type="molecule type" value="Genomic_DNA"/>
</dbReference>
<reference evidence="1" key="1">
    <citation type="journal article" date="2021" name="PeerJ">
        <title>Extensive microbial diversity within the chicken gut microbiome revealed by metagenomics and culture.</title>
        <authorList>
            <person name="Gilroy R."/>
            <person name="Ravi A."/>
            <person name="Getino M."/>
            <person name="Pursley I."/>
            <person name="Horton D.L."/>
            <person name="Alikhan N.F."/>
            <person name="Baker D."/>
            <person name="Gharbi K."/>
            <person name="Hall N."/>
            <person name="Watson M."/>
            <person name="Adriaenssens E.M."/>
            <person name="Foster-Nyarko E."/>
            <person name="Jarju S."/>
            <person name="Secka A."/>
            <person name="Antonio M."/>
            <person name="Oren A."/>
            <person name="Chaudhuri R.R."/>
            <person name="La Ragione R."/>
            <person name="Hildebrand F."/>
            <person name="Pallen M.J."/>
        </authorList>
    </citation>
    <scope>NUCLEOTIDE SEQUENCE</scope>
    <source>
        <strain evidence="1">Gambia15-2214</strain>
    </source>
</reference>
<name>A0A9E2L2X2_9SPIR</name>
<proteinExistence type="predicted"/>
<evidence type="ECO:0000313" key="2">
    <source>
        <dbReference type="Proteomes" id="UP000823914"/>
    </source>
</evidence>
<accession>A0A9E2L2X2</accession>